<dbReference type="SMART" id="SM00387">
    <property type="entry name" value="HATPase_c"/>
    <property type="match status" value="1"/>
</dbReference>
<proteinExistence type="predicted"/>
<dbReference type="InterPro" id="IPR050736">
    <property type="entry name" value="Sensor_HK_Regulatory"/>
</dbReference>
<evidence type="ECO:0000256" key="4">
    <source>
        <dbReference type="ARBA" id="ARBA00022679"/>
    </source>
</evidence>
<dbReference type="CDD" id="cd00082">
    <property type="entry name" value="HisKA"/>
    <property type="match status" value="1"/>
</dbReference>
<dbReference type="GO" id="GO:0000155">
    <property type="term" value="F:phosphorelay sensor kinase activity"/>
    <property type="evidence" value="ECO:0007669"/>
    <property type="project" value="InterPro"/>
</dbReference>
<gene>
    <name evidence="9" type="ORF">GK091_20895</name>
</gene>
<dbReference type="InterPro" id="IPR003661">
    <property type="entry name" value="HisK_dim/P_dom"/>
</dbReference>
<dbReference type="EC" id="2.7.13.3" evidence="2"/>
<keyword evidence="10" id="KW-1185">Reference proteome</keyword>
<evidence type="ECO:0000256" key="7">
    <source>
        <dbReference type="SAM" id="Phobius"/>
    </source>
</evidence>
<keyword evidence="7" id="KW-0472">Membrane</keyword>
<evidence type="ECO:0000259" key="8">
    <source>
        <dbReference type="PROSITE" id="PS50109"/>
    </source>
</evidence>
<dbReference type="SMART" id="SM00388">
    <property type="entry name" value="HisKA"/>
    <property type="match status" value="1"/>
</dbReference>
<feature type="transmembrane region" description="Helical" evidence="7">
    <location>
        <begin position="162"/>
        <end position="184"/>
    </location>
</feature>
<evidence type="ECO:0000313" key="9">
    <source>
        <dbReference type="EMBL" id="NEU69358.1"/>
    </source>
</evidence>
<keyword evidence="6" id="KW-0902">Two-component regulatory system</keyword>
<name>A0A6M0IM57_9BACT</name>
<comment type="caution">
    <text evidence="9">The sequence shown here is derived from an EMBL/GenBank/DDBJ whole genome shotgun (WGS) entry which is preliminary data.</text>
</comment>
<protein>
    <recommendedName>
        <fullName evidence="2">histidine kinase</fullName>
        <ecNumber evidence="2">2.7.13.3</ecNumber>
    </recommendedName>
</protein>
<dbReference type="InterPro" id="IPR036890">
    <property type="entry name" value="HATPase_C_sf"/>
</dbReference>
<comment type="catalytic activity">
    <reaction evidence="1">
        <text>ATP + protein L-histidine = ADP + protein N-phospho-L-histidine.</text>
        <dbReference type="EC" id="2.7.13.3"/>
    </reaction>
</comment>
<dbReference type="InterPro" id="IPR003594">
    <property type="entry name" value="HATPase_dom"/>
</dbReference>
<dbReference type="PANTHER" id="PTHR43711">
    <property type="entry name" value="TWO-COMPONENT HISTIDINE KINASE"/>
    <property type="match status" value="1"/>
</dbReference>
<keyword evidence="7" id="KW-1133">Transmembrane helix</keyword>
<dbReference type="Gene3D" id="3.30.565.10">
    <property type="entry name" value="Histidine kinase-like ATPase, C-terminal domain"/>
    <property type="match status" value="1"/>
</dbReference>
<dbReference type="EMBL" id="JAAGNZ010000002">
    <property type="protein sequence ID" value="NEU69358.1"/>
    <property type="molecule type" value="Genomic_DNA"/>
</dbReference>
<dbReference type="SUPFAM" id="SSF55874">
    <property type="entry name" value="ATPase domain of HSP90 chaperone/DNA topoisomerase II/histidine kinase"/>
    <property type="match status" value="1"/>
</dbReference>
<evidence type="ECO:0000256" key="1">
    <source>
        <dbReference type="ARBA" id="ARBA00000085"/>
    </source>
</evidence>
<dbReference type="PROSITE" id="PS50109">
    <property type="entry name" value="HIS_KIN"/>
    <property type="match status" value="1"/>
</dbReference>
<dbReference type="Pfam" id="PF02518">
    <property type="entry name" value="HATPase_c"/>
    <property type="match status" value="1"/>
</dbReference>
<evidence type="ECO:0000256" key="3">
    <source>
        <dbReference type="ARBA" id="ARBA00022553"/>
    </source>
</evidence>
<keyword evidence="7" id="KW-0812">Transmembrane</keyword>
<keyword evidence="5 9" id="KW-0418">Kinase</keyword>
<dbReference type="AlphaFoldDB" id="A0A6M0IM57"/>
<evidence type="ECO:0000256" key="6">
    <source>
        <dbReference type="ARBA" id="ARBA00023012"/>
    </source>
</evidence>
<dbReference type="InterPro" id="IPR036097">
    <property type="entry name" value="HisK_dim/P_sf"/>
</dbReference>
<dbReference type="PRINTS" id="PR00344">
    <property type="entry name" value="BCTRLSENSOR"/>
</dbReference>
<accession>A0A6M0IM57</accession>
<organism evidence="9 10">
    <name type="scientific">Spirosoma agri</name>
    <dbReference type="NCBI Taxonomy" id="1987381"/>
    <lineage>
        <taxon>Bacteria</taxon>
        <taxon>Pseudomonadati</taxon>
        <taxon>Bacteroidota</taxon>
        <taxon>Cytophagia</taxon>
        <taxon>Cytophagales</taxon>
        <taxon>Cytophagaceae</taxon>
        <taxon>Spirosoma</taxon>
    </lineage>
</organism>
<feature type="domain" description="Histidine kinase" evidence="8">
    <location>
        <begin position="199"/>
        <end position="411"/>
    </location>
</feature>
<keyword evidence="3" id="KW-0597">Phosphoprotein</keyword>
<dbReference type="InterPro" id="IPR005467">
    <property type="entry name" value="His_kinase_dom"/>
</dbReference>
<dbReference type="Proteomes" id="UP000477386">
    <property type="component" value="Unassembled WGS sequence"/>
</dbReference>
<sequence>MSRLRLLVVLSVLSIIGILAVQAVWVRSAYALRERQFRQSAFIALQDVADEVARLNRFTLNRYAVTQLSADYFIVNTDAPIDPVTLESFIQKSLQQHNLITDFEYGIYNCESDRMVYGAYVSTGSTTVKKSRNFPKSARYTYYFGIRFPNQSGFVAGQLSGWVWSTVAVLLVVVFFGYTLIVVLKQRRLTEVQRDFINNITHELQTPVSTIRIAADVLQSDTITQQPDRLKQYARVLSEESQRLQKQVSNVLQLARSERNGFLLELTTVDLHEIMTAAATAFAPHIELDLTATNPIIRADRYHLETMLNNLIDNALKYCDKPPCIVLHTHTERGTLRWSVGDNGMGIAPEHQQAIFRQFFRVQSGHTHTVKGFGLGLYYVRQIIRAHGWTLTLTSKPGEGSTFVISERIALARLTSIASRFALLRVYTRLFPLLRP</sequence>
<dbReference type="RefSeq" id="WP_164041821.1">
    <property type="nucleotide sequence ID" value="NZ_JAAGNZ010000002.1"/>
</dbReference>
<dbReference type="Gene3D" id="1.10.287.130">
    <property type="match status" value="1"/>
</dbReference>
<dbReference type="InterPro" id="IPR004358">
    <property type="entry name" value="Sig_transdc_His_kin-like_C"/>
</dbReference>
<dbReference type="CDD" id="cd00075">
    <property type="entry name" value="HATPase"/>
    <property type="match status" value="1"/>
</dbReference>
<keyword evidence="4" id="KW-0808">Transferase</keyword>
<evidence type="ECO:0000256" key="5">
    <source>
        <dbReference type="ARBA" id="ARBA00022777"/>
    </source>
</evidence>
<dbReference type="SUPFAM" id="SSF47384">
    <property type="entry name" value="Homodimeric domain of signal transducing histidine kinase"/>
    <property type="match status" value="1"/>
</dbReference>
<evidence type="ECO:0000313" key="10">
    <source>
        <dbReference type="Proteomes" id="UP000477386"/>
    </source>
</evidence>
<dbReference type="Pfam" id="PF00512">
    <property type="entry name" value="HisKA"/>
    <property type="match status" value="1"/>
</dbReference>
<evidence type="ECO:0000256" key="2">
    <source>
        <dbReference type="ARBA" id="ARBA00012438"/>
    </source>
</evidence>
<dbReference type="PANTHER" id="PTHR43711:SF1">
    <property type="entry name" value="HISTIDINE KINASE 1"/>
    <property type="match status" value="1"/>
</dbReference>
<reference evidence="9 10" key="1">
    <citation type="submission" date="2020-02" db="EMBL/GenBank/DDBJ databases">
        <title>Draft genome sequence of two Spirosoma agri KCTC 52727 and Spirosoma terrae KCTC 52035.</title>
        <authorList>
            <person name="Rojas J."/>
            <person name="Ambika Manirajan B."/>
            <person name="Ratering S."/>
            <person name="Suarez C."/>
            <person name="Schnell S."/>
        </authorList>
    </citation>
    <scope>NUCLEOTIDE SEQUENCE [LARGE SCALE GENOMIC DNA]</scope>
    <source>
        <strain evidence="9 10">KCTC 52727</strain>
    </source>
</reference>